<dbReference type="EC" id="2.5.1.19" evidence="23"/>
<evidence type="ECO:0000256" key="12">
    <source>
        <dbReference type="ARBA" id="ARBA00022777"/>
    </source>
</evidence>
<dbReference type="FunFam" id="3.65.10.10:FF:000007">
    <property type="entry name" value="Pentafunctional AROM polypeptide"/>
    <property type="match status" value="1"/>
</dbReference>
<dbReference type="Gene3D" id="3.40.50.300">
    <property type="entry name" value="P-loop containing nucleotide triphosphate hydrolases"/>
    <property type="match status" value="1"/>
</dbReference>
<dbReference type="InterPro" id="IPR030960">
    <property type="entry name" value="DHQS/DOIS_N"/>
</dbReference>
<comment type="pathway">
    <text evidence="3 23 24">Metabolic intermediate biosynthesis; chorismate biosynthesis; chorismate from D-erythrose 4-phosphate and phosphoenolpyruvate: step 5/7.</text>
</comment>
<evidence type="ECO:0000256" key="2">
    <source>
        <dbReference type="ARBA" id="ARBA00004811"/>
    </source>
</evidence>
<feature type="region of interest" description="3-dehydroquinate synthase" evidence="23">
    <location>
        <begin position="1"/>
        <end position="387"/>
    </location>
</feature>
<comment type="catalytic activity">
    <reaction evidence="23 24">
        <text>3-dehydroquinate = 3-dehydroshikimate + H2O</text>
        <dbReference type="Rhea" id="RHEA:21096"/>
        <dbReference type="ChEBI" id="CHEBI:15377"/>
        <dbReference type="ChEBI" id="CHEBI:16630"/>
        <dbReference type="ChEBI" id="CHEBI:32364"/>
        <dbReference type="EC" id="4.2.1.10"/>
    </reaction>
</comment>
<evidence type="ECO:0000256" key="7">
    <source>
        <dbReference type="ARBA" id="ARBA00022490"/>
    </source>
</evidence>
<feature type="binding site" evidence="23">
    <location>
        <position position="359"/>
    </location>
    <ligand>
        <name>7-phospho-2-dehydro-3-deoxy-D-arabino-heptonate</name>
        <dbReference type="ChEBI" id="CHEBI:58394"/>
    </ligand>
</feature>
<reference evidence="32" key="1">
    <citation type="submission" date="2020-11" db="EMBL/GenBank/DDBJ databases">
        <authorList>
            <consortium name="DOE Joint Genome Institute"/>
            <person name="Ahrendt S."/>
            <person name="Riley R."/>
            <person name="Andreopoulos W."/>
            <person name="Labutti K."/>
            <person name="Pangilinan J."/>
            <person name="Ruiz-Duenas F.J."/>
            <person name="Barrasa J.M."/>
            <person name="Sanchez-Garcia M."/>
            <person name="Camarero S."/>
            <person name="Miyauchi S."/>
            <person name="Serrano A."/>
            <person name="Linde D."/>
            <person name="Babiker R."/>
            <person name="Drula E."/>
            <person name="Ayuso-Fernandez I."/>
            <person name="Pacheco R."/>
            <person name="Padilla G."/>
            <person name="Ferreira P."/>
            <person name="Barriuso J."/>
            <person name="Kellner H."/>
            <person name="Castanera R."/>
            <person name="Alfaro M."/>
            <person name="Ramirez L."/>
            <person name="Pisabarro A.G."/>
            <person name="Kuo A."/>
            <person name="Tritt A."/>
            <person name="Lipzen A."/>
            <person name="He G."/>
            <person name="Yan M."/>
            <person name="Ng V."/>
            <person name="Cullen D."/>
            <person name="Martin F."/>
            <person name="Rosso M.-N."/>
            <person name="Henrissat B."/>
            <person name="Hibbett D."/>
            <person name="Martinez A.T."/>
            <person name="Grigoriev I.V."/>
        </authorList>
    </citation>
    <scope>NUCLEOTIDE SEQUENCE</scope>
    <source>
        <strain evidence="32">CBS 506.95</strain>
    </source>
</reference>
<dbReference type="InterPro" id="IPR006264">
    <property type="entry name" value="EPSP_synthase"/>
</dbReference>
<evidence type="ECO:0000256" key="18">
    <source>
        <dbReference type="ARBA" id="ARBA00023239"/>
    </source>
</evidence>
<dbReference type="SUPFAM" id="SSF55205">
    <property type="entry name" value="EPT/RTPC-like"/>
    <property type="match status" value="1"/>
</dbReference>
<dbReference type="Gene3D" id="3.40.50.10860">
    <property type="entry name" value="Leucine Dehydrogenase, chain A, domain 1"/>
    <property type="match status" value="1"/>
</dbReference>
<name>A0A9P6JNC7_9AGAR</name>
<protein>
    <recommendedName>
        <fullName evidence="23">Pentafunctional AROM polypeptide</fullName>
    </recommendedName>
    <domain>
        <recommendedName>
            <fullName evidence="23">3-dehydroquinate synthase</fullName>
            <shortName evidence="23">DHQS</shortName>
            <ecNumber evidence="23">4.2.3.4</ecNumber>
        </recommendedName>
    </domain>
    <domain>
        <recommendedName>
            <fullName evidence="23">3-phosphoshikimate 1-carboxyvinyltransferase</fullName>
            <ecNumber evidence="23">2.5.1.19</ecNumber>
        </recommendedName>
        <alternativeName>
            <fullName evidence="23">5-enolpyruvylshikimate-3-phosphate synthase</fullName>
            <shortName evidence="23">EPSP synthase</shortName>
            <shortName evidence="23">EPSPS</shortName>
        </alternativeName>
    </domain>
    <domain>
        <recommendedName>
            <fullName evidence="23">Shikimate kinase</fullName>
            <shortName evidence="23">SK</shortName>
            <ecNumber evidence="23">2.7.1.71</ecNumber>
        </recommendedName>
    </domain>
    <domain>
        <recommendedName>
            <fullName evidence="23">3-dehydroquinate dehydratase</fullName>
            <shortName evidence="23">3-dehydroquinase</shortName>
            <ecNumber evidence="23">4.2.1.10</ecNumber>
        </recommendedName>
    </domain>
    <domain>
        <recommendedName>
            <fullName evidence="23">Shikimate dehydrogenase</fullName>
            <ecNumber evidence="23">1.1.1.25</ecNumber>
        </recommendedName>
    </domain>
</protein>
<feature type="active site" description="Proton acceptor; for 3-dehydroquinate dehydratase activity" evidence="23">
    <location>
        <position position="1197"/>
    </location>
</feature>
<evidence type="ECO:0000256" key="16">
    <source>
        <dbReference type="ARBA" id="ARBA00023002"/>
    </source>
</evidence>
<dbReference type="GO" id="GO:0003856">
    <property type="term" value="F:3-dehydroquinate synthase activity"/>
    <property type="evidence" value="ECO:0007669"/>
    <property type="project" value="UniProtKB-UniRule"/>
</dbReference>
<evidence type="ECO:0000256" key="14">
    <source>
        <dbReference type="ARBA" id="ARBA00022840"/>
    </source>
</evidence>
<evidence type="ECO:0000256" key="20">
    <source>
        <dbReference type="ARBA" id="ARBA00044633"/>
    </source>
</evidence>
<feature type="domain" description="Quinate/shikimate 5-dehydrogenase/glutamyl-tRNA reductase" evidence="27">
    <location>
        <begin position="1426"/>
        <end position="1479"/>
    </location>
</feature>
<evidence type="ECO:0000256" key="5">
    <source>
        <dbReference type="ARBA" id="ARBA00009349"/>
    </source>
</evidence>
<dbReference type="FunFam" id="3.40.50.1970:FF:000007">
    <property type="entry name" value="Pentafunctional AROM polypeptide"/>
    <property type="match status" value="1"/>
</dbReference>
<dbReference type="CDD" id="cd08195">
    <property type="entry name" value="DHQS"/>
    <property type="match status" value="1"/>
</dbReference>
<dbReference type="EC" id="1.1.1.25" evidence="23"/>
<keyword evidence="14 23" id="KW-0067">ATP-binding</keyword>
<comment type="catalytic activity">
    <reaction evidence="23 24">
        <text>7-phospho-2-dehydro-3-deoxy-D-arabino-heptonate = 3-dehydroquinate + phosphate</text>
        <dbReference type="Rhea" id="RHEA:21968"/>
        <dbReference type="ChEBI" id="CHEBI:32364"/>
        <dbReference type="ChEBI" id="CHEBI:43474"/>
        <dbReference type="ChEBI" id="CHEBI:58394"/>
        <dbReference type="EC" id="4.2.3.4"/>
    </reaction>
</comment>
<dbReference type="HAMAP" id="MF_00109">
    <property type="entry name" value="Shikimate_kinase"/>
    <property type="match status" value="1"/>
</dbReference>
<dbReference type="InterPro" id="IPR013792">
    <property type="entry name" value="RNA3'P_cycl/enolpyr_Trfase_a/b"/>
</dbReference>
<evidence type="ECO:0000256" key="1">
    <source>
        <dbReference type="ARBA" id="ARBA00004496"/>
    </source>
</evidence>
<dbReference type="GO" id="GO:0003866">
    <property type="term" value="F:3-phosphoshikimate 1-carboxyvinyltransferase activity"/>
    <property type="evidence" value="ECO:0007669"/>
    <property type="project" value="UniProtKB-UniRule"/>
</dbReference>
<dbReference type="InterPro" id="IPR023000">
    <property type="entry name" value="Shikimate_kinase_CS"/>
</dbReference>
<feature type="binding site" evidence="23">
    <location>
        <position position="160"/>
    </location>
    <ligand>
        <name>NAD(+)</name>
        <dbReference type="ChEBI" id="CHEBI:57540"/>
    </ligand>
</feature>
<feature type="binding site" evidence="23">
    <location>
        <begin position="879"/>
        <end position="886"/>
    </location>
    <ligand>
        <name>ATP</name>
        <dbReference type="ChEBI" id="CHEBI:30616"/>
    </ligand>
</feature>
<comment type="pathway">
    <text evidence="2 23 24">Metabolic intermediate biosynthesis; chorismate biosynthesis; chorismate from D-erythrose 4-phosphate and phosphoenolpyruvate: step 6/7.</text>
</comment>
<comment type="catalytic activity">
    <reaction evidence="23 24">
        <text>shikimate + NADP(+) = 3-dehydroshikimate + NADPH + H(+)</text>
        <dbReference type="Rhea" id="RHEA:17737"/>
        <dbReference type="ChEBI" id="CHEBI:15378"/>
        <dbReference type="ChEBI" id="CHEBI:16630"/>
        <dbReference type="ChEBI" id="CHEBI:36208"/>
        <dbReference type="ChEBI" id="CHEBI:57783"/>
        <dbReference type="ChEBI" id="CHEBI:58349"/>
        <dbReference type="EC" id="1.1.1.25"/>
    </reaction>
</comment>
<evidence type="ECO:0000256" key="25">
    <source>
        <dbReference type="SAM" id="Phobius"/>
    </source>
</evidence>
<dbReference type="Pfam" id="PF01761">
    <property type="entry name" value="DHQ_synthase"/>
    <property type="match status" value="1"/>
</dbReference>
<evidence type="ECO:0000259" key="30">
    <source>
        <dbReference type="Pfam" id="PF18317"/>
    </source>
</evidence>
<keyword evidence="19 23" id="KW-0511">Multifunctional enzyme</keyword>
<dbReference type="EC" id="2.7.1.71" evidence="23"/>
<evidence type="ECO:0000313" key="33">
    <source>
        <dbReference type="Proteomes" id="UP000807306"/>
    </source>
</evidence>
<evidence type="ECO:0000256" key="23">
    <source>
        <dbReference type="HAMAP-Rule" id="MF_03143"/>
    </source>
</evidence>
<accession>A0A9P6JNC7</accession>
<feature type="binding site" evidence="23">
    <location>
        <position position="189"/>
    </location>
    <ligand>
        <name>NAD(+)</name>
        <dbReference type="ChEBI" id="CHEBI:57540"/>
    </ligand>
</feature>
<feature type="domain" description="Enolpyruvate transferase" evidence="26">
    <location>
        <begin position="413"/>
        <end position="842"/>
    </location>
</feature>
<keyword evidence="10 23" id="KW-0479">Metal-binding</keyword>
<dbReference type="InterPro" id="IPR041121">
    <property type="entry name" value="SDH_C"/>
</dbReference>
<sequence>MASETDVLKVPILGKESIHCGFHLFPHIAETVINTLPSSTYVLVTDTNVAKWHLKAFEGEFKRVLGSNSKSRFISLVVSPGETSKSREGKSQIEDWLLLNKATRDSVILALGGGVIGDLVGFVAATFMRGVRFCQIPTTLLAMVDSSVGGKTAIDTPHGKNLIGAFWQPEYIFIDAAFLETLPSREFSNGMAEVVKTAAIWNETEFISLESHSADIFAAIQTPSANYAGRSKSNRSSAQDLLLSVIVGSISVKAYIVTKDERETGLRNLVNFGHTIGHAIEAVLTPTILHGECVSVGMILEAEVSRQLGILTQVGVGRLTRTLKSYNLPVSVTDPKIASLPAAKLLTVDRLLDIMRIDKKNSGDEKKVVLLKRIGRTYEEKATVVKDAVIAKTLSEAVTVIPAIPRHDPVKMSTPGSKSISNRALVLAALAKGTCRLKNLLHSDDTQVMMAALNELKGAKFSWEDGGETLVVSGGEGSLTVPPKGKELYLGNAGTAARFLATVCTLVSNTPGVEPGDEHTVITGNARMKQRPIGPLVTALEANGSKIKCLESQGCLPLAIDPQGLKGGQIQLAASVSSQYVSSILLCAPYATEPTVLELTGGQVISQPYIDMTIAMMKTFGVEVVRRKGTDGKLLDIYDIPKSTYVSPSDYNIESDASSATYPLAIAAITGTTCTIQNIGSASLQGDAKFAKEVLEKMGCHVVQTATETTVKGPPVGQLKAIEEVDMEVMTDAFLTATAVAAVASGKTRILGIANQRVKECNRIRAMIDELAKFGVETVELDDGLEIIGKPIQELKQGASVHCYDDHRVAMAFSVLSTVVSGTILEEKRCVEKTWPNWWDDLENKIGINVEGVELGSGHQGASASGTHHQPVASVFLVGMRGTGKSFVGDMAAAALSWISLDADKYFEEKHQTGVREFVHQKGWPAFRDAETAVLKELMESKSRGHIISLGGGIVETPEARELLKDYAATKGPVVHVVRPLNDILTYLDVEGTRPAYGEAIPDVYKRRTPWYTECSNYLFDNTFTVGDDAEVNSKSMFREAERFFGHISGEKPNLAGNLKEGKRSYFLSLTYPDITQAFQHIDELAEGVDALELRVDLLRSPKDYETLGSSIPPAEYVQAQLAKLRKHTSLPIVYTVRTKGQGGAFPDVAHKEIFELLKLGLLLGVEYLDVEVSLPEKDIEALKKRKGYSQIIASWHDWSGRMKWDGEGVLEKYELASKVGDIVKIVGKAESVKDNFALHQFVEKQQGPKPIIAINMGLEGQLSRILNATFSPVSHPLLPNKAAPGQLSFKQIQEALHLVGLQQSQQFYLFGNPISQSMSPTLHNTGFNLLGLPHRYSLLETKEVGDEIKIAITQPDFGGASVTIPHKLEVVPLLDRLTPAAEAIGAVNTIIPQITPDGGRILVGDNTDWIGIRASISSRLGNQKAIKAALVIGAGGTARAAIYALQDLKAEKVYLYNRTIGKATDLAATFPEANVEVITQLGQWPGAKPSVIVGTVPSSATTVASDAHENPTAAVHLPTDLYGYREGPAVVVDMAYRPAITPFLELAKKSAAGNWAIVSGLEVLLEQGYEQFRIWTGRTCPREKRYDAFA</sequence>
<organism evidence="32 33">
    <name type="scientific">Crepidotus variabilis</name>
    <dbReference type="NCBI Taxonomy" id="179855"/>
    <lineage>
        <taxon>Eukaryota</taxon>
        <taxon>Fungi</taxon>
        <taxon>Dikarya</taxon>
        <taxon>Basidiomycota</taxon>
        <taxon>Agaricomycotina</taxon>
        <taxon>Agaricomycetes</taxon>
        <taxon>Agaricomycetidae</taxon>
        <taxon>Agaricales</taxon>
        <taxon>Agaricineae</taxon>
        <taxon>Crepidotaceae</taxon>
        <taxon>Crepidotus</taxon>
    </lineage>
</organism>
<dbReference type="InterPro" id="IPR027417">
    <property type="entry name" value="P-loop_NTPase"/>
</dbReference>
<feature type="binding site" evidence="23">
    <location>
        <position position="290"/>
    </location>
    <ligand>
        <name>Zn(2+)</name>
        <dbReference type="ChEBI" id="CHEBI:29105"/>
        <note>catalytic</note>
    </ligand>
</feature>
<comment type="subcellular location">
    <subcellularLocation>
        <location evidence="1 23 24">Cytoplasm</location>
    </subcellularLocation>
</comment>
<evidence type="ECO:0000259" key="27">
    <source>
        <dbReference type="Pfam" id="PF01488"/>
    </source>
</evidence>
<feature type="transmembrane region" description="Helical" evidence="25">
    <location>
        <begin position="107"/>
        <end position="128"/>
    </location>
</feature>
<feature type="binding site" evidence="23">
    <location>
        <begin position="82"/>
        <end position="85"/>
    </location>
    <ligand>
        <name>NAD(+)</name>
        <dbReference type="ChEBI" id="CHEBI:57540"/>
    </ligand>
</feature>
<proteinExistence type="inferred from homology"/>
<evidence type="ECO:0000256" key="15">
    <source>
        <dbReference type="ARBA" id="ARBA00022857"/>
    </source>
</evidence>
<evidence type="ECO:0000259" key="28">
    <source>
        <dbReference type="Pfam" id="PF01761"/>
    </source>
</evidence>
<comment type="similarity">
    <text evidence="23 24">In the 4th section; belongs to the type-I 3-dehydroquinase family.</text>
</comment>
<dbReference type="Pfam" id="PF01488">
    <property type="entry name" value="Shikimate_DH"/>
    <property type="match status" value="1"/>
</dbReference>
<feature type="binding site" evidence="23">
    <location>
        <position position="193"/>
    </location>
    <ligand>
        <name>Zn(2+)</name>
        <dbReference type="ChEBI" id="CHEBI:29105"/>
        <note>catalytic</note>
    </ligand>
</feature>
<dbReference type="InterPro" id="IPR023193">
    <property type="entry name" value="EPSP_synthase_CS"/>
</dbReference>
<comment type="caution">
    <text evidence="32">The sequence shown here is derived from an EMBL/GenBank/DDBJ whole genome shotgun (WGS) entry which is preliminary data.</text>
</comment>
<dbReference type="InterPro" id="IPR006151">
    <property type="entry name" value="Shikm_DH/Glu-tRNA_Rdtase"/>
</dbReference>
<keyword evidence="18 23" id="KW-0456">Lyase</keyword>
<dbReference type="PROSITE" id="PS00104">
    <property type="entry name" value="EPSP_SYNTHASE_1"/>
    <property type="match status" value="1"/>
</dbReference>
<dbReference type="Gene3D" id="3.40.50.720">
    <property type="entry name" value="NAD(P)-binding Rossmann-like Domain"/>
    <property type="match status" value="1"/>
</dbReference>
<dbReference type="Gene3D" id="3.40.50.1970">
    <property type="match status" value="1"/>
</dbReference>
<dbReference type="InterPro" id="IPR056179">
    <property type="entry name" value="DHQS_C"/>
</dbReference>
<evidence type="ECO:0000256" key="4">
    <source>
        <dbReference type="ARBA" id="ARBA00006477"/>
    </source>
</evidence>
<keyword evidence="8 23" id="KW-0028">Amino-acid biosynthesis</keyword>
<dbReference type="GO" id="GO:0004764">
    <property type="term" value="F:shikimate 3-dehydrogenase (NADP+) activity"/>
    <property type="evidence" value="ECO:0007669"/>
    <property type="project" value="UniProtKB-UniRule"/>
</dbReference>
<keyword evidence="25" id="KW-0812">Transmembrane</keyword>
<feature type="active site" description="Proton acceptor; for 3-dehydroquinate synthase activity" evidence="23">
    <location>
        <position position="263"/>
    </location>
</feature>
<feature type="active site" description="Proton acceptor; for 3-dehydroquinate synthase activity" evidence="23">
    <location>
        <position position="278"/>
    </location>
</feature>
<dbReference type="CDD" id="cd00502">
    <property type="entry name" value="DHQase_I"/>
    <property type="match status" value="1"/>
</dbReference>
<dbReference type="InterPro" id="IPR001986">
    <property type="entry name" value="Enolpyruvate_Tfrase_dom"/>
</dbReference>
<comment type="cofactor">
    <cofactor evidence="23 24">
        <name>Zn(2+)</name>
        <dbReference type="ChEBI" id="CHEBI:29105"/>
    </cofactor>
    <text evidence="23 24">Binds 2 Zn(2+) ions per subunit.</text>
</comment>
<dbReference type="SUPFAM" id="SSF56796">
    <property type="entry name" value="Dehydroquinate synthase-like"/>
    <property type="match status" value="1"/>
</dbReference>
<dbReference type="PRINTS" id="PR01100">
    <property type="entry name" value="SHIKIMTKNASE"/>
</dbReference>
<keyword evidence="7 23" id="KW-0963">Cytoplasm</keyword>
<dbReference type="CDD" id="cd01065">
    <property type="entry name" value="NAD_bind_Shikimate_DH"/>
    <property type="match status" value="1"/>
</dbReference>
<comment type="similarity">
    <text evidence="5">In the N-terminal section; belongs to the shikimate kinase family.</text>
</comment>
<comment type="pathway">
    <text evidence="23 24">Metabolic intermediate biosynthesis; chorismate biosynthesis; chorismate from D-erythrose 4-phosphate and phosphoenolpyruvate: step 3/7.</text>
</comment>
<dbReference type="SUPFAM" id="SSF51735">
    <property type="entry name" value="NAD(P)-binding Rossmann-fold domains"/>
    <property type="match status" value="1"/>
</dbReference>
<dbReference type="InterPro" id="IPR046346">
    <property type="entry name" value="Aminoacid_DH-like_N_sf"/>
</dbReference>
<feature type="binding site" evidence="23">
    <location>
        <position position="161"/>
    </location>
    <ligand>
        <name>7-phospho-2-dehydro-3-deoxy-D-arabino-heptonate</name>
        <dbReference type="ChEBI" id="CHEBI:58394"/>
    </ligand>
</feature>
<dbReference type="SUPFAM" id="SSF51569">
    <property type="entry name" value="Aldolase"/>
    <property type="match status" value="1"/>
</dbReference>
<feature type="binding site" evidence="23">
    <location>
        <position position="253"/>
    </location>
    <ligand>
        <name>7-phospho-2-dehydro-3-deoxy-D-arabino-heptonate</name>
        <dbReference type="ChEBI" id="CHEBI:58394"/>
    </ligand>
</feature>
<dbReference type="NCBIfam" id="TIGR01356">
    <property type="entry name" value="aroA"/>
    <property type="match status" value="1"/>
</dbReference>
<dbReference type="InterPro" id="IPR013785">
    <property type="entry name" value="Aldolase_TIM"/>
</dbReference>
<dbReference type="GO" id="GO:0003855">
    <property type="term" value="F:3-dehydroquinate dehydratase activity"/>
    <property type="evidence" value="ECO:0007669"/>
    <property type="project" value="UniProtKB-UniRule"/>
</dbReference>
<evidence type="ECO:0000256" key="10">
    <source>
        <dbReference type="ARBA" id="ARBA00022723"/>
    </source>
</evidence>
<dbReference type="Pfam" id="PF08501">
    <property type="entry name" value="Shikimate_dh_N"/>
    <property type="match status" value="1"/>
</dbReference>
<feature type="domain" description="Shikimate dehydrogenase substrate binding N-terminal" evidence="29">
    <location>
        <begin position="1310"/>
        <end position="1391"/>
    </location>
</feature>
<evidence type="ECO:0000256" key="13">
    <source>
        <dbReference type="ARBA" id="ARBA00022833"/>
    </source>
</evidence>
<dbReference type="GO" id="GO:0009073">
    <property type="term" value="P:aromatic amino acid family biosynthetic process"/>
    <property type="evidence" value="ECO:0007669"/>
    <property type="project" value="UniProtKB-UniRule"/>
</dbReference>
<evidence type="ECO:0000256" key="21">
    <source>
        <dbReference type="ARBA" id="ARBA00048567"/>
    </source>
</evidence>
<dbReference type="Proteomes" id="UP000807306">
    <property type="component" value="Unassembled WGS sequence"/>
</dbReference>
<comment type="similarity">
    <text evidence="23">In the N-terminal section; belongs to the sugar phosphate cyclases superfamily. Dehydroquinate synthase family.</text>
</comment>
<dbReference type="PROSITE" id="PS01128">
    <property type="entry name" value="SHIKIMATE_KINASE"/>
    <property type="match status" value="1"/>
</dbReference>
<keyword evidence="15 23" id="KW-0521">NADP</keyword>
<evidence type="ECO:0000256" key="9">
    <source>
        <dbReference type="ARBA" id="ARBA00022679"/>
    </source>
</evidence>
<dbReference type="Pfam" id="PF01202">
    <property type="entry name" value="SKI"/>
    <property type="match status" value="1"/>
</dbReference>
<dbReference type="PIRSF" id="PIRSF000514">
    <property type="entry name" value="Pentafunct_AroM"/>
    <property type="match status" value="1"/>
</dbReference>
<keyword evidence="11 23" id="KW-0547">Nucleotide-binding</keyword>
<keyword evidence="13 23" id="KW-0862">Zinc</keyword>
<dbReference type="NCBIfam" id="TIGR01093">
    <property type="entry name" value="aroD"/>
    <property type="match status" value="1"/>
</dbReference>
<evidence type="ECO:0000256" key="8">
    <source>
        <dbReference type="ARBA" id="ARBA00022605"/>
    </source>
</evidence>
<dbReference type="NCBIfam" id="TIGR01357">
    <property type="entry name" value="aroB"/>
    <property type="match status" value="1"/>
</dbReference>
<dbReference type="Pfam" id="PF18317">
    <property type="entry name" value="SDH_C"/>
    <property type="match status" value="1"/>
</dbReference>
<feature type="active site" description="For EPSP synthase activity" evidence="23">
    <location>
        <position position="830"/>
    </location>
</feature>
<feature type="region of interest" description="Shikimate dehydrogenase" evidence="23">
    <location>
        <begin position="1305"/>
        <end position="1591"/>
    </location>
</feature>
<comment type="similarity">
    <text evidence="6">Belongs to the EPSP synthase family.</text>
</comment>
<dbReference type="HAMAP" id="MF_00210">
    <property type="entry name" value="EPSP_synth"/>
    <property type="match status" value="1"/>
</dbReference>
<dbReference type="InterPro" id="IPR008289">
    <property type="entry name" value="Pentafunct_AroM"/>
</dbReference>
<dbReference type="NCBIfam" id="TIGR01809">
    <property type="entry name" value="Shik-DH-AROM"/>
    <property type="match status" value="1"/>
</dbReference>
<comment type="similarity">
    <text evidence="24">In the N-terminal section; belongs to the dehydroquinate synthase family.</text>
</comment>
<evidence type="ECO:0000313" key="32">
    <source>
        <dbReference type="EMBL" id="KAF9527252.1"/>
    </source>
</evidence>
<dbReference type="FunFam" id="3.40.50.300:FF:001256">
    <property type="entry name" value="Pentafunctional AROM polypeptide"/>
    <property type="match status" value="1"/>
</dbReference>
<dbReference type="InterPro" id="IPR031322">
    <property type="entry name" value="Shikimate/glucono_kinase"/>
</dbReference>
<dbReference type="InterPro" id="IPR000623">
    <property type="entry name" value="Shikimate_kinase/TSH1"/>
</dbReference>
<feature type="binding site" evidence="23">
    <location>
        <position position="274"/>
    </location>
    <ligand>
        <name>7-phospho-2-dehydro-3-deoxy-D-arabino-heptonate</name>
        <dbReference type="ChEBI" id="CHEBI:58394"/>
    </ligand>
</feature>
<feature type="binding site" evidence="23">
    <location>
        <begin position="138"/>
        <end position="139"/>
    </location>
    <ligand>
        <name>NAD(+)</name>
        <dbReference type="ChEBI" id="CHEBI:57540"/>
    </ligand>
</feature>
<feature type="binding site" evidence="23">
    <location>
        <begin position="267"/>
        <end position="271"/>
    </location>
    <ligand>
        <name>7-phospho-2-dehydro-3-deoxy-D-arabino-heptonate</name>
        <dbReference type="ChEBI" id="CHEBI:58394"/>
    </ligand>
</feature>
<dbReference type="FunFam" id="3.20.20.70:FF:000135">
    <property type="entry name" value="Pentafunctional AROM polypeptide"/>
    <property type="match status" value="1"/>
</dbReference>
<feature type="active site" description="Schiff-base intermediate with substrate; for 3-dehydroquinate dehydratase activity" evidence="23">
    <location>
        <position position="1225"/>
    </location>
</feature>
<comment type="caution">
    <text evidence="23">Lacks conserved residue(s) required for the propagation of feature annotation.</text>
</comment>
<evidence type="ECO:0000256" key="24">
    <source>
        <dbReference type="PIRNR" id="PIRNR000514"/>
    </source>
</evidence>
<feature type="binding site" evidence="23">
    <location>
        <position position="274"/>
    </location>
    <ligand>
        <name>Zn(2+)</name>
        <dbReference type="ChEBI" id="CHEBI:29105"/>
        <note>catalytic</note>
    </ligand>
</feature>
<dbReference type="InterPro" id="IPR013708">
    <property type="entry name" value="Shikimate_DH-bd_N"/>
</dbReference>
<evidence type="ECO:0000259" key="29">
    <source>
        <dbReference type="Pfam" id="PF08501"/>
    </source>
</evidence>
<comment type="catalytic activity">
    <reaction evidence="20">
        <text>3-phosphoshikimate + phosphoenolpyruvate = 5-O-(1-carboxyvinyl)-3-phosphoshikimate + phosphate</text>
        <dbReference type="Rhea" id="RHEA:21256"/>
        <dbReference type="ChEBI" id="CHEBI:43474"/>
        <dbReference type="ChEBI" id="CHEBI:57701"/>
        <dbReference type="ChEBI" id="CHEBI:58702"/>
        <dbReference type="ChEBI" id="CHEBI:145989"/>
        <dbReference type="EC" id="2.5.1.19"/>
    </reaction>
    <physiologicalReaction direction="left-to-right" evidence="20">
        <dbReference type="Rhea" id="RHEA:21257"/>
    </physiologicalReaction>
</comment>
<keyword evidence="16 23" id="KW-0560">Oxidoreductase</keyword>
<feature type="domain" description="SDH C-terminal" evidence="30">
    <location>
        <begin position="1561"/>
        <end position="1584"/>
    </location>
</feature>
<feature type="binding site" evidence="23">
    <location>
        <position position="129"/>
    </location>
    <ligand>
        <name>7-phospho-2-dehydro-3-deoxy-D-arabino-heptonate</name>
        <dbReference type="ChEBI" id="CHEBI:58394"/>
    </ligand>
</feature>
<keyword evidence="25" id="KW-1133">Transmembrane helix</keyword>
<dbReference type="GO" id="GO:0008652">
    <property type="term" value="P:amino acid biosynthetic process"/>
    <property type="evidence" value="ECO:0007669"/>
    <property type="project" value="UniProtKB-KW"/>
</dbReference>
<keyword evidence="17 23" id="KW-0057">Aromatic amino acid biosynthesis</keyword>
<comment type="pathway">
    <text evidence="23 24">Metabolic intermediate biosynthesis; chorismate biosynthesis; chorismate from D-erythrose 4-phosphate and phosphoenolpyruvate: step 4/7.</text>
</comment>
<dbReference type="GO" id="GO:0004765">
    <property type="term" value="F:shikimate kinase activity"/>
    <property type="evidence" value="ECO:0007669"/>
    <property type="project" value="UniProtKB-UniRule"/>
</dbReference>
<dbReference type="EC" id="4.2.1.10" evidence="23"/>
<comment type="similarity">
    <text evidence="23 24">In the 2nd section; belongs to the EPSP synthase family.</text>
</comment>
<dbReference type="GO" id="GO:0005737">
    <property type="term" value="C:cytoplasm"/>
    <property type="evidence" value="ECO:0007669"/>
    <property type="project" value="UniProtKB-SubCell"/>
</dbReference>
<keyword evidence="12 23" id="KW-0418">Kinase</keyword>
<evidence type="ECO:0000259" key="26">
    <source>
        <dbReference type="Pfam" id="PF00275"/>
    </source>
</evidence>
<comment type="function">
    <text evidence="22 23 24">The AROM polypeptide catalyzes 5 consecutive enzymatic reactions in prechorismate polyaromatic amino acid biosynthesis.</text>
</comment>
<feature type="binding site" evidence="23">
    <location>
        <position position="151"/>
    </location>
    <ligand>
        <name>7-phospho-2-dehydro-3-deoxy-D-arabino-heptonate</name>
        <dbReference type="ChEBI" id="CHEBI:58394"/>
    </ligand>
</feature>
<evidence type="ECO:0000256" key="11">
    <source>
        <dbReference type="ARBA" id="ARBA00022741"/>
    </source>
</evidence>
<dbReference type="InterPro" id="IPR001381">
    <property type="entry name" value="DHquinase_I"/>
</dbReference>
<feature type="binding site" evidence="23">
    <location>
        <position position="290"/>
    </location>
    <ligand>
        <name>7-phospho-2-dehydro-3-deoxy-D-arabino-heptonate</name>
        <dbReference type="ChEBI" id="CHEBI:58394"/>
    </ligand>
</feature>
<dbReference type="CDD" id="cd00464">
    <property type="entry name" value="SK"/>
    <property type="match status" value="1"/>
</dbReference>
<dbReference type="SUPFAM" id="SSF53223">
    <property type="entry name" value="Aminoacid dehydrogenase-like, N-terminal domain"/>
    <property type="match status" value="1"/>
</dbReference>
<comment type="similarity">
    <text evidence="23 24">In the C-terminal section; belongs to the shikimate dehydrogenase family.</text>
</comment>
<dbReference type="Gene3D" id="3.20.20.70">
    <property type="entry name" value="Aldolase class I"/>
    <property type="match status" value="1"/>
</dbReference>
<dbReference type="InterPro" id="IPR036291">
    <property type="entry name" value="NAD(P)-bd_dom_sf"/>
</dbReference>
<dbReference type="GO" id="GO:0005524">
    <property type="term" value="F:ATP binding"/>
    <property type="evidence" value="ECO:0007669"/>
    <property type="project" value="UniProtKB-UniRule"/>
</dbReference>
<evidence type="ECO:0000256" key="3">
    <source>
        <dbReference type="ARBA" id="ARBA00004842"/>
    </source>
</evidence>
<dbReference type="HAMAP" id="MF_03143">
    <property type="entry name" value="Pentafunct_AroM"/>
    <property type="match status" value="1"/>
</dbReference>
<dbReference type="SUPFAM" id="SSF52540">
    <property type="entry name" value="P-loop containing nucleoside triphosphate hydrolases"/>
    <property type="match status" value="1"/>
</dbReference>
<evidence type="ECO:0000256" key="6">
    <source>
        <dbReference type="ARBA" id="ARBA00009948"/>
    </source>
</evidence>
<feature type="binding site" evidence="23">
    <location>
        <position position="118"/>
    </location>
    <ligand>
        <name>NAD(+)</name>
        <dbReference type="ChEBI" id="CHEBI:57540"/>
    </ligand>
</feature>
<dbReference type="PROSITE" id="PS00885">
    <property type="entry name" value="EPSP_SYNTHASE_2"/>
    <property type="match status" value="1"/>
</dbReference>
<dbReference type="PANTHER" id="PTHR21090">
    <property type="entry name" value="AROM/DEHYDROQUINATE SYNTHASE"/>
    <property type="match status" value="1"/>
</dbReference>
<keyword evidence="25" id="KW-0472">Membrane</keyword>
<dbReference type="Pfam" id="PF01487">
    <property type="entry name" value="DHquinase_I"/>
    <property type="match status" value="1"/>
</dbReference>
<feature type="domain" description="3-dehydroquinate synthase N-terminal" evidence="28">
    <location>
        <begin position="76"/>
        <end position="188"/>
    </location>
</feature>
<dbReference type="InterPro" id="IPR010110">
    <property type="entry name" value="Shikimate_DH_AroM-type"/>
</dbReference>
<gene>
    <name evidence="32" type="ORF">CPB83DRAFT_876561</name>
</gene>
<dbReference type="CDD" id="cd01556">
    <property type="entry name" value="EPSP_synthase"/>
    <property type="match status" value="1"/>
</dbReference>
<dbReference type="GO" id="GO:0046872">
    <property type="term" value="F:metal ion binding"/>
    <property type="evidence" value="ECO:0007669"/>
    <property type="project" value="UniProtKB-UniRule"/>
</dbReference>
<evidence type="ECO:0000256" key="19">
    <source>
        <dbReference type="ARBA" id="ARBA00023268"/>
    </source>
</evidence>
<dbReference type="EC" id="4.2.3.4" evidence="23"/>
<dbReference type="Pfam" id="PF24621">
    <property type="entry name" value="DHQS_C"/>
    <property type="match status" value="1"/>
</dbReference>
<dbReference type="Gene3D" id="1.20.1090.10">
    <property type="entry name" value="Dehydroquinate synthase-like - alpha domain"/>
    <property type="match status" value="1"/>
</dbReference>
<dbReference type="PANTHER" id="PTHR21090:SF5">
    <property type="entry name" value="PENTAFUNCTIONAL AROM POLYPEPTIDE"/>
    <property type="match status" value="1"/>
</dbReference>
<comment type="similarity">
    <text evidence="4">In the 2nd section; belongs to the type-I 3-dehydroquinase family.</text>
</comment>
<dbReference type="GO" id="GO:0009423">
    <property type="term" value="P:chorismate biosynthetic process"/>
    <property type="evidence" value="ECO:0007669"/>
    <property type="project" value="UniProtKB-UniRule"/>
</dbReference>
<evidence type="ECO:0000259" key="31">
    <source>
        <dbReference type="Pfam" id="PF24621"/>
    </source>
</evidence>
<feature type="binding site" evidence="23">
    <location>
        <begin position="113"/>
        <end position="115"/>
    </location>
    <ligand>
        <name>NAD(+)</name>
        <dbReference type="ChEBI" id="CHEBI:57540"/>
    </ligand>
</feature>
<dbReference type="InterPro" id="IPR036968">
    <property type="entry name" value="Enolpyruvate_Tfrase_sf"/>
</dbReference>
<comment type="similarity">
    <text evidence="23 24">In the 3rd section; belongs to the shikimate kinase family.</text>
</comment>
<comment type="pathway">
    <text evidence="23 24">Metabolic intermediate biosynthesis; chorismate biosynthesis; chorismate from D-erythrose 4-phosphate and phosphoenolpyruvate: step 2/7.</text>
</comment>
<evidence type="ECO:0000256" key="22">
    <source>
        <dbReference type="ARBA" id="ARBA00054455"/>
    </source>
</evidence>
<keyword evidence="9 23" id="KW-0808">Transferase</keyword>
<dbReference type="EMBL" id="MU157863">
    <property type="protein sequence ID" value="KAF9527252.1"/>
    <property type="molecule type" value="Genomic_DNA"/>
</dbReference>
<dbReference type="Pfam" id="PF00275">
    <property type="entry name" value="EPSP_synthase"/>
    <property type="match status" value="1"/>
</dbReference>
<dbReference type="OrthoDB" id="197068at2759"/>
<feature type="binding site" evidence="23">
    <location>
        <begin position="46"/>
        <end position="48"/>
    </location>
    <ligand>
        <name>NAD(+)</name>
        <dbReference type="ChEBI" id="CHEBI:57540"/>
    </ligand>
</feature>
<feature type="binding site" evidence="23">
    <location>
        <begin position="178"/>
        <end position="181"/>
    </location>
    <ligand>
        <name>NAD(+)</name>
        <dbReference type="ChEBI" id="CHEBI:57540"/>
    </ligand>
</feature>
<dbReference type="Gene3D" id="3.65.10.10">
    <property type="entry name" value="Enolpyruvate transferase domain"/>
    <property type="match status" value="2"/>
</dbReference>
<feature type="binding site" evidence="23">
    <location>
        <position position="145"/>
    </location>
    <ligand>
        <name>7-phospho-2-dehydro-3-deoxy-D-arabino-heptonate</name>
        <dbReference type="ChEBI" id="CHEBI:58394"/>
    </ligand>
</feature>
<evidence type="ECO:0000256" key="17">
    <source>
        <dbReference type="ARBA" id="ARBA00023141"/>
    </source>
</evidence>
<keyword evidence="33" id="KW-1185">Reference proteome</keyword>
<feature type="binding site" evidence="23">
    <location>
        <begin position="193"/>
        <end position="196"/>
    </location>
    <ligand>
        <name>7-phospho-2-dehydro-3-deoxy-D-arabino-heptonate</name>
        <dbReference type="ChEBI" id="CHEBI:58394"/>
    </ligand>
</feature>
<comment type="subunit">
    <text evidence="23 24">Homodimer.</text>
</comment>
<dbReference type="FunFam" id="1.20.1090.10:FF:000007">
    <property type="entry name" value="Pentafunctional AROM polypeptide"/>
    <property type="match status" value="1"/>
</dbReference>
<dbReference type="InterPro" id="IPR016037">
    <property type="entry name" value="DHQ_synth_AroB"/>
</dbReference>
<comment type="catalytic activity">
    <reaction evidence="21 23 24">
        <text>shikimate + ATP = 3-phosphoshikimate + ADP + H(+)</text>
        <dbReference type="Rhea" id="RHEA:13121"/>
        <dbReference type="ChEBI" id="CHEBI:15378"/>
        <dbReference type="ChEBI" id="CHEBI:30616"/>
        <dbReference type="ChEBI" id="CHEBI:36208"/>
        <dbReference type="ChEBI" id="CHEBI:145989"/>
        <dbReference type="ChEBI" id="CHEBI:456216"/>
        <dbReference type="EC" id="2.7.1.71"/>
    </reaction>
</comment>
<feature type="domain" description="3-dehydroquinate synthase C-terminal" evidence="31">
    <location>
        <begin position="190"/>
        <end position="361"/>
    </location>
</feature>